<proteinExistence type="predicted"/>
<protein>
    <submittedName>
        <fullName evidence="1">Uncharacterized protein</fullName>
    </submittedName>
</protein>
<dbReference type="EMBL" id="UINC01139962">
    <property type="protein sequence ID" value="SVD26827.1"/>
    <property type="molecule type" value="Genomic_DNA"/>
</dbReference>
<name>A0A382TYR0_9ZZZZ</name>
<feature type="non-terminal residue" evidence="1">
    <location>
        <position position="24"/>
    </location>
</feature>
<accession>A0A382TYR0</accession>
<reference evidence="1" key="1">
    <citation type="submission" date="2018-05" db="EMBL/GenBank/DDBJ databases">
        <authorList>
            <person name="Lanie J.A."/>
            <person name="Ng W.-L."/>
            <person name="Kazmierczak K.M."/>
            <person name="Andrzejewski T.M."/>
            <person name="Davidsen T.M."/>
            <person name="Wayne K.J."/>
            <person name="Tettelin H."/>
            <person name="Glass J.I."/>
            <person name="Rusch D."/>
            <person name="Podicherti R."/>
            <person name="Tsui H.-C.T."/>
            <person name="Winkler M.E."/>
        </authorList>
    </citation>
    <scope>NUCLEOTIDE SEQUENCE</scope>
</reference>
<evidence type="ECO:0000313" key="1">
    <source>
        <dbReference type="EMBL" id="SVD26827.1"/>
    </source>
</evidence>
<dbReference type="AlphaFoldDB" id="A0A382TYR0"/>
<sequence length="24" mass="2918">MNIEEKCKFLEERIRRLNEIGIAL</sequence>
<organism evidence="1">
    <name type="scientific">marine metagenome</name>
    <dbReference type="NCBI Taxonomy" id="408172"/>
    <lineage>
        <taxon>unclassified sequences</taxon>
        <taxon>metagenomes</taxon>
        <taxon>ecological metagenomes</taxon>
    </lineage>
</organism>
<gene>
    <name evidence="1" type="ORF">METZ01_LOCUS379681</name>
</gene>